<keyword evidence="4 8" id="KW-0812">Transmembrane</keyword>
<dbReference type="InterPro" id="IPR001905">
    <property type="entry name" value="Ammonium_transpt"/>
</dbReference>
<dbReference type="InterPro" id="IPR029020">
    <property type="entry name" value="Ammonium/urea_transptr"/>
</dbReference>
<proteinExistence type="inferred from homology"/>
<feature type="transmembrane region" description="Helical" evidence="8">
    <location>
        <begin position="91"/>
        <end position="111"/>
    </location>
</feature>
<name>A0A7S1V763_9EUKA</name>
<gene>
    <name evidence="10" type="ORF">SSP0437_LOCUS2653</name>
</gene>
<keyword evidence="6 8" id="KW-0472">Membrane</keyword>
<dbReference type="InterPro" id="IPR024041">
    <property type="entry name" value="NH4_transpt_AmtB-like_dom"/>
</dbReference>
<keyword evidence="3 8" id="KW-0813">Transport</keyword>
<feature type="transmembrane region" description="Helical" evidence="8">
    <location>
        <begin position="54"/>
        <end position="79"/>
    </location>
</feature>
<dbReference type="PANTHER" id="PTHR11730:SF6">
    <property type="entry name" value="AMMONIUM TRANSPORTER"/>
    <property type="match status" value="1"/>
</dbReference>
<dbReference type="PANTHER" id="PTHR11730">
    <property type="entry name" value="AMMONIUM TRANSPORTER"/>
    <property type="match status" value="1"/>
</dbReference>
<feature type="transmembrane region" description="Helical" evidence="8">
    <location>
        <begin position="375"/>
        <end position="400"/>
    </location>
</feature>
<feature type="transmembrane region" description="Helical" evidence="8">
    <location>
        <begin position="298"/>
        <end position="316"/>
    </location>
</feature>
<dbReference type="AlphaFoldDB" id="A0A7S1V763"/>
<dbReference type="InterPro" id="IPR018047">
    <property type="entry name" value="Ammonium_transpt_CS"/>
</dbReference>
<feature type="transmembrane region" description="Helical" evidence="8">
    <location>
        <begin position="151"/>
        <end position="174"/>
    </location>
</feature>
<protein>
    <recommendedName>
        <fullName evidence="8">Ammonium transporter</fullName>
    </recommendedName>
</protein>
<feature type="transmembrane region" description="Helical" evidence="8">
    <location>
        <begin position="12"/>
        <end position="33"/>
    </location>
</feature>
<feature type="transmembrane region" description="Helical" evidence="8">
    <location>
        <begin position="271"/>
        <end position="292"/>
    </location>
</feature>
<organism evidence="10">
    <name type="scientific">Sexangularia sp. CB-2014</name>
    <dbReference type="NCBI Taxonomy" id="1486929"/>
    <lineage>
        <taxon>Eukaryota</taxon>
        <taxon>Amoebozoa</taxon>
        <taxon>Tubulinea</taxon>
        <taxon>Elardia</taxon>
        <taxon>Arcellinida</taxon>
        <taxon>Arcellinida incertae sedis</taxon>
        <taxon>Sexangularia</taxon>
    </lineage>
</organism>
<evidence type="ECO:0000256" key="6">
    <source>
        <dbReference type="ARBA" id="ARBA00023136"/>
    </source>
</evidence>
<evidence type="ECO:0000313" key="10">
    <source>
        <dbReference type="EMBL" id="CAD9290285.1"/>
    </source>
</evidence>
<keyword evidence="7 8" id="KW-0924">Ammonia transport</keyword>
<evidence type="ECO:0000256" key="3">
    <source>
        <dbReference type="ARBA" id="ARBA00022448"/>
    </source>
</evidence>
<dbReference type="GO" id="GO:0097272">
    <property type="term" value="P:ammonium homeostasis"/>
    <property type="evidence" value="ECO:0007669"/>
    <property type="project" value="TreeGrafter"/>
</dbReference>
<evidence type="ECO:0000256" key="5">
    <source>
        <dbReference type="ARBA" id="ARBA00022989"/>
    </source>
</evidence>
<comment type="subcellular location">
    <subcellularLocation>
        <location evidence="8">Cell membrane</location>
        <topology evidence="8">Multi-pass membrane protein</topology>
    </subcellularLocation>
    <subcellularLocation>
        <location evidence="1">Membrane</location>
        <topology evidence="1">Multi-pass membrane protein</topology>
    </subcellularLocation>
</comment>
<accession>A0A7S1V763</accession>
<dbReference type="NCBIfam" id="TIGR00836">
    <property type="entry name" value="amt"/>
    <property type="match status" value="1"/>
</dbReference>
<dbReference type="EMBL" id="HBGL01003462">
    <property type="protein sequence ID" value="CAD9290285.1"/>
    <property type="molecule type" value="Transcribed_RNA"/>
</dbReference>
<dbReference type="Pfam" id="PF00909">
    <property type="entry name" value="Ammonium_transp"/>
    <property type="match status" value="1"/>
</dbReference>
<dbReference type="PROSITE" id="PS01219">
    <property type="entry name" value="AMMONIUM_TRANSP"/>
    <property type="match status" value="1"/>
</dbReference>
<feature type="transmembrane region" description="Helical" evidence="8">
    <location>
        <begin position="328"/>
        <end position="346"/>
    </location>
</feature>
<feature type="transmembrane region" description="Helical" evidence="8">
    <location>
        <begin position="242"/>
        <end position="264"/>
    </location>
</feature>
<evidence type="ECO:0000259" key="9">
    <source>
        <dbReference type="Pfam" id="PF00909"/>
    </source>
</evidence>
<feature type="transmembrane region" description="Helical" evidence="8">
    <location>
        <begin position="208"/>
        <end position="230"/>
    </location>
</feature>
<dbReference type="GO" id="GO:0005886">
    <property type="term" value="C:plasma membrane"/>
    <property type="evidence" value="ECO:0007669"/>
    <property type="project" value="UniProtKB-SubCell"/>
</dbReference>
<evidence type="ECO:0000256" key="2">
    <source>
        <dbReference type="ARBA" id="ARBA00005887"/>
    </source>
</evidence>
<dbReference type="SUPFAM" id="SSF111352">
    <property type="entry name" value="Ammonium transporter"/>
    <property type="match status" value="1"/>
</dbReference>
<evidence type="ECO:0000256" key="4">
    <source>
        <dbReference type="ARBA" id="ARBA00022692"/>
    </source>
</evidence>
<dbReference type="GO" id="GO:0008519">
    <property type="term" value="F:ammonium channel activity"/>
    <property type="evidence" value="ECO:0007669"/>
    <property type="project" value="InterPro"/>
</dbReference>
<sequence length="437" mass="46127">MTDTSDIQTTFTLSASIAIFSMQLGFSCLEAGACRARNTRNILLKNLLDCSAGALVYTATGFAFAYGTGVGSTPFLGIGPFLLWRETRHALFFYSWTFAATAATIVSGAMAERTQFAAYRAIAIALHGFIYPAVVHWVWTTDGFLARLGYYDFAGGTVVHVVGGMAGLVGAMALGPRIGRFPVAGSSSDRQEKSVVFGRPRHSSDHALPGHSATLTMLGGLILWVGFYAFNCGSGPIAVAPRVAVVTTLCASAGTMVALTVGYIQSARYSLGYAINGALAGLVSATSVASVIEPWSAIFVGGIGALLQVRVGAYLVSRRIDDPLEVVGVHFVPGFWSVLAVALFAVPEEMGVVDYPFVESKGYYGLLYGGSAKFVGVQLLGALAITGWTILTMGTITFALRRRDLLRVPTDVELAGLDAAEHDGSAYPEWGPVARRA</sequence>
<feature type="transmembrane region" description="Helical" evidence="8">
    <location>
        <begin position="118"/>
        <end position="139"/>
    </location>
</feature>
<comment type="similarity">
    <text evidence="2 8">Belongs to the ammonia transporter channel (TC 1.A.11.2) family.</text>
</comment>
<feature type="domain" description="Ammonium transporter AmtB-like" evidence="9">
    <location>
        <begin position="11"/>
        <end position="427"/>
    </location>
</feature>
<reference evidence="10" key="1">
    <citation type="submission" date="2021-01" db="EMBL/GenBank/DDBJ databases">
        <authorList>
            <person name="Corre E."/>
            <person name="Pelletier E."/>
            <person name="Niang G."/>
            <person name="Scheremetjew M."/>
            <person name="Finn R."/>
            <person name="Kale V."/>
            <person name="Holt S."/>
            <person name="Cochrane G."/>
            <person name="Meng A."/>
            <person name="Brown T."/>
            <person name="Cohen L."/>
        </authorList>
    </citation>
    <scope>NUCLEOTIDE SEQUENCE</scope>
    <source>
        <strain evidence="10">ATCC 50979</strain>
    </source>
</reference>
<evidence type="ECO:0000256" key="7">
    <source>
        <dbReference type="ARBA" id="ARBA00023177"/>
    </source>
</evidence>
<dbReference type="Gene3D" id="1.10.3430.10">
    <property type="entry name" value="Ammonium transporter AmtB like domains"/>
    <property type="match status" value="1"/>
</dbReference>
<keyword evidence="5 8" id="KW-1133">Transmembrane helix</keyword>
<evidence type="ECO:0000256" key="1">
    <source>
        <dbReference type="ARBA" id="ARBA00004141"/>
    </source>
</evidence>
<evidence type="ECO:0000256" key="8">
    <source>
        <dbReference type="RuleBase" id="RU362002"/>
    </source>
</evidence>